<keyword evidence="3" id="KW-1185">Reference proteome</keyword>
<evidence type="ECO:0008006" key="4">
    <source>
        <dbReference type="Google" id="ProtNLM"/>
    </source>
</evidence>
<sequence length="58" mass="6107">MTDTPSAYRQAQGCGLDETLGHTSTTFTRDTYTSVFPEVAKAAAESTAALLTPLRGTP</sequence>
<reference evidence="2 3" key="1">
    <citation type="submission" date="2019-10" db="EMBL/GenBank/DDBJ databases">
        <title>Whole genome shotgun sequence of Acrocarpospora corrugata NBRC 13972.</title>
        <authorList>
            <person name="Ichikawa N."/>
            <person name="Kimura A."/>
            <person name="Kitahashi Y."/>
            <person name="Komaki H."/>
            <person name="Oguchi A."/>
        </authorList>
    </citation>
    <scope>NUCLEOTIDE SEQUENCE [LARGE SCALE GENOMIC DNA]</scope>
    <source>
        <strain evidence="2 3">NBRC 13972</strain>
    </source>
</reference>
<evidence type="ECO:0000313" key="3">
    <source>
        <dbReference type="Proteomes" id="UP000334990"/>
    </source>
</evidence>
<dbReference type="Proteomes" id="UP000334990">
    <property type="component" value="Unassembled WGS sequence"/>
</dbReference>
<feature type="region of interest" description="Disordered" evidence="1">
    <location>
        <begin position="1"/>
        <end position="23"/>
    </location>
</feature>
<comment type="caution">
    <text evidence="2">The sequence shown here is derived from an EMBL/GenBank/DDBJ whole genome shotgun (WGS) entry which is preliminary data.</text>
</comment>
<accession>A0A5M3VT33</accession>
<name>A0A5M3VT33_9ACTN</name>
<evidence type="ECO:0000256" key="1">
    <source>
        <dbReference type="SAM" id="MobiDB-lite"/>
    </source>
</evidence>
<gene>
    <name evidence="2" type="ORF">Acor_17370</name>
</gene>
<dbReference type="EMBL" id="BLAD01000041">
    <property type="protein sequence ID" value="GER99673.1"/>
    <property type="molecule type" value="Genomic_DNA"/>
</dbReference>
<dbReference type="AlphaFoldDB" id="A0A5M3VT33"/>
<dbReference type="RefSeq" id="WP_155336059.1">
    <property type="nucleotide sequence ID" value="NZ_BAAABN010000020.1"/>
</dbReference>
<protein>
    <recommendedName>
        <fullName evidence="4">Integrase</fullName>
    </recommendedName>
</protein>
<organism evidence="2 3">
    <name type="scientific">Acrocarpospora corrugata</name>
    <dbReference type="NCBI Taxonomy" id="35763"/>
    <lineage>
        <taxon>Bacteria</taxon>
        <taxon>Bacillati</taxon>
        <taxon>Actinomycetota</taxon>
        <taxon>Actinomycetes</taxon>
        <taxon>Streptosporangiales</taxon>
        <taxon>Streptosporangiaceae</taxon>
        <taxon>Acrocarpospora</taxon>
    </lineage>
</organism>
<proteinExistence type="predicted"/>
<evidence type="ECO:0000313" key="2">
    <source>
        <dbReference type="EMBL" id="GER99673.1"/>
    </source>
</evidence>